<keyword evidence="1" id="KW-1133">Transmembrane helix</keyword>
<feature type="transmembrane region" description="Helical" evidence="1">
    <location>
        <begin position="67"/>
        <end position="83"/>
    </location>
</feature>
<dbReference type="Proteomes" id="UP000244903">
    <property type="component" value="Chromosome"/>
</dbReference>
<protein>
    <submittedName>
        <fullName evidence="2">Uncharacterized protein</fullName>
    </submittedName>
</protein>
<feature type="transmembrane region" description="Helical" evidence="1">
    <location>
        <begin position="40"/>
        <end position="60"/>
    </location>
</feature>
<dbReference type="KEGG" id="dpc:A6048_10925"/>
<evidence type="ECO:0000313" key="3">
    <source>
        <dbReference type="Proteomes" id="UP000244903"/>
    </source>
</evidence>
<keyword evidence="3" id="KW-1185">Reference proteome</keyword>
<dbReference type="EMBL" id="CP015453">
    <property type="protein sequence ID" value="AWH95932.1"/>
    <property type="molecule type" value="Genomic_DNA"/>
</dbReference>
<evidence type="ECO:0000256" key="1">
    <source>
        <dbReference type="SAM" id="Phobius"/>
    </source>
</evidence>
<dbReference type="RefSeq" id="WP_107749000.1">
    <property type="nucleotide sequence ID" value="NZ_CP015453.1"/>
</dbReference>
<sequence>MTLRIFAVSGYDWSTAFLVSTTLGLNDSFALVFGSLIAEHTLTAVLLIGVLPLLIAGYLWGPRDHRTVVLLLSVLGVVVSVALTSSFGIWWLPAGAAAVFAAIAVSRRLPPQRPLRHALAVAMARVGWVAGVGLLLLAALGQTPWVPHEVIETTNGTVSGYVLSIEPGFLNVLTDEREFTIVVSGDVLSRG</sequence>
<reference evidence="2 3" key="1">
    <citation type="submission" date="2016-04" db="EMBL/GenBank/DDBJ databases">
        <title>Complete genome sequence of the haloalkaliphilic hydrocarbon-degrading bacterium Dietzia psychralcaliphila ILA-1T, isolated from a drain of a fish product-processing plant.</title>
        <authorList>
            <person name="Zhao J."/>
            <person name="Hu B."/>
            <person name="Geng S."/>
            <person name="Nie Y."/>
            <person name="Tang Y."/>
        </authorList>
    </citation>
    <scope>NUCLEOTIDE SEQUENCE [LARGE SCALE GENOMIC DNA]</scope>
    <source>
        <strain evidence="2 3">ILA-1</strain>
    </source>
</reference>
<feature type="transmembrane region" description="Helical" evidence="1">
    <location>
        <begin position="118"/>
        <end position="140"/>
    </location>
</feature>
<keyword evidence="1" id="KW-0812">Transmembrane</keyword>
<accession>A0AAD0JQJ6</accession>
<feature type="transmembrane region" description="Helical" evidence="1">
    <location>
        <begin position="89"/>
        <end position="106"/>
    </location>
</feature>
<proteinExistence type="predicted"/>
<name>A0AAD0JQJ6_9ACTN</name>
<evidence type="ECO:0000313" key="2">
    <source>
        <dbReference type="EMBL" id="AWH95932.1"/>
    </source>
</evidence>
<dbReference type="AlphaFoldDB" id="A0AAD0JQJ6"/>
<gene>
    <name evidence="2" type="ORF">A6048_10925</name>
</gene>
<organism evidence="2 3">
    <name type="scientific">Dietzia psychralcaliphila</name>
    <dbReference type="NCBI Taxonomy" id="139021"/>
    <lineage>
        <taxon>Bacteria</taxon>
        <taxon>Bacillati</taxon>
        <taxon>Actinomycetota</taxon>
        <taxon>Actinomycetes</taxon>
        <taxon>Mycobacteriales</taxon>
        <taxon>Dietziaceae</taxon>
        <taxon>Dietzia</taxon>
    </lineage>
</organism>
<keyword evidence="1" id="KW-0472">Membrane</keyword>